<dbReference type="Proteomes" id="UP000195975">
    <property type="component" value="Unassembled WGS sequence"/>
</dbReference>
<dbReference type="PROSITE" id="PS51257">
    <property type="entry name" value="PROKAR_LIPOPROTEIN"/>
    <property type="match status" value="1"/>
</dbReference>
<protein>
    <recommendedName>
        <fullName evidence="3">DUF4249 domain-containing protein</fullName>
    </recommendedName>
</protein>
<comment type="caution">
    <text evidence="1">The sequence shown here is derived from an EMBL/GenBank/DDBJ whole genome shotgun (WGS) entry which is preliminary data.</text>
</comment>
<name>A0A9Q5SRX2_9BACT</name>
<accession>A0A9Q5SRX2</accession>
<evidence type="ECO:0000313" key="1">
    <source>
        <dbReference type="EMBL" id="OUO05661.1"/>
    </source>
</evidence>
<gene>
    <name evidence="1" type="ORF">B5F96_08110</name>
</gene>
<proteinExistence type="predicted"/>
<evidence type="ECO:0000313" key="2">
    <source>
        <dbReference type="Proteomes" id="UP000195975"/>
    </source>
</evidence>
<sequence length="327" mass="37444">MKKQSFIYGMLMATSFLACENELPFRDKPQEPQLLMNAFLEAGKEKNEVFLHIVDGNGTTSFLEGAIIVYVNDEKTEETDVKGGSYMSKYTVKSRFCPGDRIRLEAALEGGKYQGSAEVRIPQPIEEAIRVDTLRTQLKVGVSMQDCMRYRIAIHDRQGEKNYYRLMIEKRIRRITPEGEMFTEVQGLDVINQEDIVLTDGHLTTSDDDEFGVLDMTVRNVRNVFTDSRFPDGSYTLNVYTYYPDFQGWGSDRKNHIQVDVVVRLLSITEAQFRYLRAMNCLDSEDYNETFMEPVIVPQNVSGGLGFVGASSEQRVTLRMVDRPPLW</sequence>
<dbReference type="Pfam" id="PF14054">
    <property type="entry name" value="DUF4249"/>
    <property type="match status" value="1"/>
</dbReference>
<evidence type="ECO:0008006" key="3">
    <source>
        <dbReference type="Google" id="ProtNLM"/>
    </source>
</evidence>
<dbReference type="EMBL" id="NFIJ01000006">
    <property type="protein sequence ID" value="OUO05661.1"/>
    <property type="molecule type" value="Genomic_DNA"/>
</dbReference>
<organism evidence="1 2">
    <name type="scientific">Parabacteroides johnsonii</name>
    <dbReference type="NCBI Taxonomy" id="387661"/>
    <lineage>
        <taxon>Bacteria</taxon>
        <taxon>Pseudomonadati</taxon>
        <taxon>Bacteroidota</taxon>
        <taxon>Bacteroidia</taxon>
        <taxon>Bacteroidales</taxon>
        <taxon>Tannerellaceae</taxon>
        <taxon>Parabacteroides</taxon>
    </lineage>
</organism>
<dbReference type="InterPro" id="IPR025345">
    <property type="entry name" value="DUF4249"/>
</dbReference>
<reference evidence="2" key="1">
    <citation type="submission" date="2017-04" db="EMBL/GenBank/DDBJ databases">
        <title>Function of individual gut microbiota members based on whole genome sequencing of pure cultures obtained from chicken caecum.</title>
        <authorList>
            <person name="Medvecky M."/>
            <person name="Cejkova D."/>
            <person name="Polansky O."/>
            <person name="Karasova D."/>
            <person name="Kubasova T."/>
            <person name="Cizek A."/>
            <person name="Rychlik I."/>
        </authorList>
    </citation>
    <scope>NUCLEOTIDE SEQUENCE [LARGE SCALE GENOMIC DNA]</scope>
    <source>
        <strain evidence="2">An42</strain>
    </source>
</reference>
<dbReference type="RefSeq" id="WP_021862768.1">
    <property type="nucleotide sequence ID" value="NZ_CAJLBM010000003.1"/>
</dbReference>
<dbReference type="AlphaFoldDB" id="A0A9Q5SRX2"/>